<dbReference type="InterPro" id="IPR011047">
    <property type="entry name" value="Quinoprotein_ADH-like_sf"/>
</dbReference>
<evidence type="ECO:0000313" key="10">
    <source>
        <dbReference type="Proteomes" id="UP000316921"/>
    </source>
</evidence>
<dbReference type="Gene3D" id="1.10.510.10">
    <property type="entry name" value="Transferase(Phosphotransferase) domain 1"/>
    <property type="match status" value="1"/>
</dbReference>
<dbReference type="PROSITE" id="PS00107">
    <property type="entry name" value="PROTEIN_KINASE_ATP"/>
    <property type="match status" value="1"/>
</dbReference>
<dbReference type="Proteomes" id="UP000316921">
    <property type="component" value="Chromosome"/>
</dbReference>
<evidence type="ECO:0000256" key="4">
    <source>
        <dbReference type="ARBA" id="ARBA00022840"/>
    </source>
</evidence>
<dbReference type="EC" id="2.7.11.1" evidence="9"/>
<keyword evidence="7" id="KW-0472">Membrane</keyword>
<evidence type="ECO:0000256" key="2">
    <source>
        <dbReference type="ARBA" id="ARBA00022741"/>
    </source>
</evidence>
<proteinExistence type="predicted"/>
<dbReference type="Pfam" id="PF00400">
    <property type="entry name" value="WD40"/>
    <property type="match status" value="2"/>
</dbReference>
<dbReference type="CDD" id="cd14014">
    <property type="entry name" value="STKc_PknB_like"/>
    <property type="match status" value="1"/>
</dbReference>
<dbReference type="InterPro" id="IPR001680">
    <property type="entry name" value="WD40_rpt"/>
</dbReference>
<dbReference type="SMART" id="SM00220">
    <property type="entry name" value="S_TKc"/>
    <property type="match status" value="1"/>
</dbReference>
<keyword evidence="1 9" id="KW-0808">Transferase</keyword>
<protein>
    <submittedName>
        <fullName evidence="9">Serine/threonine-protein kinase PknB</fullName>
        <ecNumber evidence="9">2.7.11.1</ecNumber>
    </submittedName>
</protein>
<keyword evidence="3 9" id="KW-0418">Kinase</keyword>
<keyword evidence="5" id="KW-0853">WD repeat</keyword>
<dbReference type="PROSITE" id="PS00108">
    <property type="entry name" value="PROTEIN_KINASE_ST"/>
    <property type="match status" value="1"/>
</dbReference>
<dbReference type="RefSeq" id="WP_145062893.1">
    <property type="nucleotide sequence ID" value="NZ_CP036287.1"/>
</dbReference>
<organism evidence="9 10">
    <name type="scientific">Engelhardtia mirabilis</name>
    <dbReference type="NCBI Taxonomy" id="2528011"/>
    <lineage>
        <taxon>Bacteria</taxon>
        <taxon>Pseudomonadati</taxon>
        <taxon>Planctomycetota</taxon>
        <taxon>Planctomycetia</taxon>
        <taxon>Planctomycetia incertae sedis</taxon>
        <taxon>Engelhardtia</taxon>
    </lineage>
</organism>
<dbReference type="SUPFAM" id="SSF50998">
    <property type="entry name" value="Quinoprotein alcohol dehydrogenase-like"/>
    <property type="match status" value="1"/>
</dbReference>
<evidence type="ECO:0000259" key="8">
    <source>
        <dbReference type="PROSITE" id="PS50011"/>
    </source>
</evidence>
<dbReference type="SMART" id="SM00320">
    <property type="entry name" value="WD40"/>
    <property type="match status" value="3"/>
</dbReference>
<dbReference type="PANTHER" id="PTHR43289:SF6">
    <property type="entry name" value="SERINE_THREONINE-PROTEIN KINASE NEKL-3"/>
    <property type="match status" value="1"/>
</dbReference>
<dbReference type="Gene3D" id="2.130.10.10">
    <property type="entry name" value="YVTN repeat-like/Quinoprotein amine dehydrogenase"/>
    <property type="match status" value="2"/>
</dbReference>
<keyword evidence="7" id="KW-0812">Transmembrane</keyword>
<sequence>MTQGSRARLAAVFAQAVELPDAERPAFLERACGDDPQLRAEVERLLEFDSASMGFLGEDQIDSSREQLESVLEGSRQLVRSADPDRIGPYRVLRRVGEGGMGIVYEAEQDSPRRRVALKVVKPLLATPSRMARFRQEAELLGRLQHPGIAQVYELGTFDFGHGPQPYFALELVDGSDLATYVAEHRLSVRDRLALLVQVCEAVDHAHQRGVIHRDLKPENIMVDAEGRPKVLDFGVARATEGSTVLTTLVTEEGDLLGTIAYMAPEQLEGHIEEITPRTDVYSLGAVAFELLTGRPPHELLGLPLAAAIQLALAGDPPAPSTLRPELAGDVETVVVHALEKEPARRYASAAELAADLEAVLEDRPILARPPSRRYRALKFARRNRALVGGVTGTFLAILLGLATSLHLWGREREQRGLLQLASAELRRGEAQLVGGVMASAREALEQGDVWGAVKQHSRVPESRRGWAWRLFRRRLPVLLDLESDVAILPEPALPRWRFAGDDHLYALDLARDAVRLIPLDGPEQEFEREFERFAGMGLRWVDVATPTGWALGWADGETVLLDLFGGRVVRRWSTPWNRELGQASHDGEVVVVQQGPDLATVFDRGRAISSLDCGGADSAIAQRHCRLSPAGDRVFVNRLSEVAIVDLGTGVERVHRPGPGFDRILGEPIDGGWVSHQWVETERGRTASRIQLEEVPVLDECLLITEHTGRASFATPRDGRFVAIGSHGWVELRDTLAADPYVVSRFQDQDGRLDRGAEFSVVGEVSPSGKRLLALAHGDYRPWLVDLAESAIGADVDSRSRSVQIHDRVLYHLAVSPDGSLAAATGPRMDAVLVCDATTLEPLARLERRAVDFGSRDALLAFSDDSRRLVMSTPMVGFDGVVVVEWDLVGGGVTVTEPGVEVTGGNHVQLLDEFIGRLEPSERARLSQKVQMAGPRAVAVNRAYERSSDWKENPSGAGRRWATLATPGRAPRADLTALSVHPFEDLVAHIAGYEVNPGDSASSGQLSVRRLDGGELVNQVKLDHKPWCVSYSPDGQTLAVGCSGGWIQIYETEFLALQHEFRATRGYVYSLAFLPDGERLASVGEDGQLRVWDPRPQRVQDAARQAWSERRAELAARPELEAELPLLSGEERAAALIGLIRRRWSSEPRGR</sequence>
<feature type="binding site" evidence="6">
    <location>
        <position position="119"/>
    </location>
    <ligand>
        <name>ATP</name>
        <dbReference type="ChEBI" id="CHEBI:30616"/>
    </ligand>
</feature>
<dbReference type="Gene3D" id="3.30.200.20">
    <property type="entry name" value="Phosphorylase Kinase, domain 1"/>
    <property type="match status" value="1"/>
</dbReference>
<evidence type="ECO:0000256" key="7">
    <source>
        <dbReference type="SAM" id="Phobius"/>
    </source>
</evidence>
<dbReference type="GO" id="GO:0005524">
    <property type="term" value="F:ATP binding"/>
    <property type="evidence" value="ECO:0007669"/>
    <property type="project" value="UniProtKB-UniRule"/>
</dbReference>
<evidence type="ECO:0000256" key="1">
    <source>
        <dbReference type="ARBA" id="ARBA00022679"/>
    </source>
</evidence>
<feature type="domain" description="Protein kinase" evidence="8">
    <location>
        <begin position="90"/>
        <end position="361"/>
    </location>
</feature>
<dbReference type="EMBL" id="CP036287">
    <property type="protein sequence ID" value="QDU65865.1"/>
    <property type="molecule type" value="Genomic_DNA"/>
</dbReference>
<evidence type="ECO:0000313" key="9">
    <source>
        <dbReference type="EMBL" id="QDU65865.1"/>
    </source>
</evidence>
<name>A0A518BFW2_9BACT</name>
<dbReference type="GO" id="GO:0004674">
    <property type="term" value="F:protein serine/threonine kinase activity"/>
    <property type="evidence" value="ECO:0007669"/>
    <property type="project" value="UniProtKB-EC"/>
</dbReference>
<dbReference type="PROSITE" id="PS50294">
    <property type="entry name" value="WD_REPEATS_REGION"/>
    <property type="match status" value="1"/>
</dbReference>
<dbReference type="AlphaFoldDB" id="A0A518BFW2"/>
<dbReference type="InterPro" id="IPR000719">
    <property type="entry name" value="Prot_kinase_dom"/>
</dbReference>
<dbReference type="InterPro" id="IPR015943">
    <property type="entry name" value="WD40/YVTN_repeat-like_dom_sf"/>
</dbReference>
<dbReference type="PROSITE" id="PS50082">
    <property type="entry name" value="WD_REPEATS_2"/>
    <property type="match status" value="1"/>
</dbReference>
<dbReference type="PANTHER" id="PTHR43289">
    <property type="entry name" value="MITOGEN-ACTIVATED PROTEIN KINASE KINASE KINASE 20-RELATED"/>
    <property type="match status" value="1"/>
</dbReference>
<dbReference type="Pfam" id="PF00069">
    <property type="entry name" value="Pkinase"/>
    <property type="match status" value="1"/>
</dbReference>
<dbReference type="KEGG" id="pbap:Pla133_09310"/>
<dbReference type="SUPFAM" id="SSF56112">
    <property type="entry name" value="Protein kinase-like (PK-like)"/>
    <property type="match status" value="1"/>
</dbReference>
<dbReference type="InterPro" id="IPR011009">
    <property type="entry name" value="Kinase-like_dom_sf"/>
</dbReference>
<evidence type="ECO:0000256" key="5">
    <source>
        <dbReference type="PROSITE-ProRule" id="PRU00221"/>
    </source>
</evidence>
<reference evidence="9 10" key="1">
    <citation type="submission" date="2019-02" db="EMBL/GenBank/DDBJ databases">
        <title>Deep-cultivation of Planctomycetes and their phenomic and genomic characterization uncovers novel biology.</title>
        <authorList>
            <person name="Wiegand S."/>
            <person name="Jogler M."/>
            <person name="Boedeker C."/>
            <person name="Pinto D."/>
            <person name="Vollmers J."/>
            <person name="Rivas-Marin E."/>
            <person name="Kohn T."/>
            <person name="Peeters S.H."/>
            <person name="Heuer A."/>
            <person name="Rast P."/>
            <person name="Oberbeckmann S."/>
            <person name="Bunk B."/>
            <person name="Jeske O."/>
            <person name="Meyerdierks A."/>
            <person name="Storesund J.E."/>
            <person name="Kallscheuer N."/>
            <person name="Luecker S."/>
            <person name="Lage O.M."/>
            <person name="Pohl T."/>
            <person name="Merkel B.J."/>
            <person name="Hornburger P."/>
            <person name="Mueller R.-W."/>
            <person name="Bruemmer F."/>
            <person name="Labrenz M."/>
            <person name="Spormann A.M."/>
            <person name="Op den Camp H."/>
            <person name="Overmann J."/>
            <person name="Amann R."/>
            <person name="Jetten M.S.M."/>
            <person name="Mascher T."/>
            <person name="Medema M.H."/>
            <person name="Devos D.P."/>
            <person name="Kaster A.-K."/>
            <person name="Ovreas L."/>
            <person name="Rohde M."/>
            <person name="Galperin M.Y."/>
            <person name="Jogler C."/>
        </authorList>
    </citation>
    <scope>NUCLEOTIDE SEQUENCE [LARGE SCALE GENOMIC DNA]</scope>
    <source>
        <strain evidence="9 10">Pla133</strain>
    </source>
</reference>
<keyword evidence="2 6" id="KW-0547">Nucleotide-binding</keyword>
<gene>
    <name evidence="9" type="primary">pknB_9</name>
    <name evidence="9" type="ORF">Pla133_09310</name>
</gene>
<evidence type="ECO:0000256" key="6">
    <source>
        <dbReference type="PROSITE-ProRule" id="PRU10141"/>
    </source>
</evidence>
<keyword evidence="10" id="KW-1185">Reference proteome</keyword>
<accession>A0A518BFW2</accession>
<keyword evidence="4 6" id="KW-0067">ATP-binding</keyword>
<dbReference type="InterPro" id="IPR017441">
    <property type="entry name" value="Protein_kinase_ATP_BS"/>
</dbReference>
<evidence type="ECO:0000256" key="3">
    <source>
        <dbReference type="ARBA" id="ARBA00022777"/>
    </source>
</evidence>
<feature type="transmembrane region" description="Helical" evidence="7">
    <location>
        <begin position="386"/>
        <end position="409"/>
    </location>
</feature>
<feature type="repeat" description="WD" evidence="5">
    <location>
        <begin position="1062"/>
        <end position="1094"/>
    </location>
</feature>
<keyword evidence="7" id="KW-1133">Transmembrane helix</keyword>
<dbReference type="PROSITE" id="PS50011">
    <property type="entry name" value="PROTEIN_KINASE_DOM"/>
    <property type="match status" value="1"/>
</dbReference>
<dbReference type="InterPro" id="IPR008271">
    <property type="entry name" value="Ser/Thr_kinase_AS"/>
</dbReference>